<dbReference type="EMBL" id="FOEE01000019">
    <property type="protein sequence ID" value="SEP25837.1"/>
    <property type="molecule type" value="Genomic_DNA"/>
</dbReference>
<dbReference type="SUPFAM" id="SSF55048">
    <property type="entry name" value="Probable ACP-binding domain of malonyl-CoA ACP transacylase"/>
    <property type="match status" value="1"/>
</dbReference>
<dbReference type="Proteomes" id="UP000198960">
    <property type="component" value="Unassembled WGS sequence"/>
</dbReference>
<evidence type="ECO:0000259" key="6">
    <source>
        <dbReference type="SMART" id="SM00827"/>
    </source>
</evidence>
<dbReference type="Pfam" id="PF00698">
    <property type="entry name" value="Acyl_transf_1"/>
    <property type="match status" value="1"/>
</dbReference>
<keyword evidence="2 7" id="KW-0808">Transferase</keyword>
<dbReference type="InterPro" id="IPR001227">
    <property type="entry name" value="Ac_transferase_dom_sf"/>
</dbReference>
<dbReference type="GO" id="GO:0005829">
    <property type="term" value="C:cytosol"/>
    <property type="evidence" value="ECO:0007669"/>
    <property type="project" value="TreeGrafter"/>
</dbReference>
<dbReference type="Gene3D" id="3.30.70.250">
    <property type="entry name" value="Malonyl-CoA ACP transacylase, ACP-binding"/>
    <property type="match status" value="1"/>
</dbReference>
<dbReference type="GO" id="GO:0004314">
    <property type="term" value="F:[acyl-carrier-protein] S-malonyltransferase activity"/>
    <property type="evidence" value="ECO:0007669"/>
    <property type="project" value="UniProtKB-EC"/>
</dbReference>
<dbReference type="Gene3D" id="3.40.366.10">
    <property type="entry name" value="Malonyl-Coenzyme A Acyl Carrier Protein, domain 2"/>
    <property type="match status" value="1"/>
</dbReference>
<evidence type="ECO:0000256" key="2">
    <source>
        <dbReference type="ARBA" id="ARBA00022679"/>
    </source>
</evidence>
<keyword evidence="3" id="KW-0012">Acyltransferase</keyword>
<dbReference type="InterPro" id="IPR014043">
    <property type="entry name" value="Acyl_transferase_dom"/>
</dbReference>
<evidence type="ECO:0000256" key="4">
    <source>
        <dbReference type="ARBA" id="ARBA00048462"/>
    </source>
</evidence>
<dbReference type="PANTHER" id="PTHR42681:SF1">
    <property type="entry name" value="MALONYL-COA-ACYL CARRIER PROTEIN TRANSACYLASE, MITOCHONDRIAL"/>
    <property type="match status" value="1"/>
</dbReference>
<comment type="catalytic activity">
    <reaction evidence="4">
        <text>holo-[ACP] + malonyl-CoA = malonyl-[ACP] + CoA</text>
        <dbReference type="Rhea" id="RHEA:41792"/>
        <dbReference type="Rhea" id="RHEA-COMP:9623"/>
        <dbReference type="Rhea" id="RHEA-COMP:9685"/>
        <dbReference type="ChEBI" id="CHEBI:57287"/>
        <dbReference type="ChEBI" id="CHEBI:57384"/>
        <dbReference type="ChEBI" id="CHEBI:64479"/>
        <dbReference type="ChEBI" id="CHEBI:78449"/>
        <dbReference type="EC" id="2.3.1.39"/>
    </reaction>
</comment>
<dbReference type="InterPro" id="IPR016036">
    <property type="entry name" value="Malonyl_transacylase_ACP-bd"/>
</dbReference>
<keyword evidence="8" id="KW-1185">Reference proteome</keyword>
<evidence type="ECO:0000256" key="5">
    <source>
        <dbReference type="SAM" id="MobiDB-lite"/>
    </source>
</evidence>
<protein>
    <recommendedName>
        <fullName evidence="1">[acyl-carrier-protein] S-malonyltransferase</fullName>
        <ecNumber evidence="1">2.3.1.39</ecNumber>
    </recommendedName>
</protein>
<gene>
    <name evidence="7" type="ORF">SAMN05660991_04329</name>
</gene>
<evidence type="ECO:0000256" key="3">
    <source>
        <dbReference type="ARBA" id="ARBA00023315"/>
    </source>
</evidence>
<evidence type="ECO:0000256" key="1">
    <source>
        <dbReference type="ARBA" id="ARBA00013258"/>
    </source>
</evidence>
<dbReference type="RefSeq" id="WP_091948746.1">
    <property type="nucleotide sequence ID" value="NZ_FOEE01000019.1"/>
</dbReference>
<reference evidence="8" key="1">
    <citation type="submission" date="2016-10" db="EMBL/GenBank/DDBJ databases">
        <authorList>
            <person name="Varghese N."/>
            <person name="Submissions S."/>
        </authorList>
    </citation>
    <scope>NUCLEOTIDE SEQUENCE [LARGE SCALE GENOMIC DNA]</scope>
    <source>
        <strain evidence="8">DSM 45413</strain>
    </source>
</reference>
<feature type="region of interest" description="Disordered" evidence="5">
    <location>
        <begin position="303"/>
        <end position="326"/>
    </location>
</feature>
<evidence type="ECO:0000313" key="7">
    <source>
        <dbReference type="EMBL" id="SEP25837.1"/>
    </source>
</evidence>
<organism evidence="7 8">
    <name type="scientific">Trujillonella endophytica</name>
    <dbReference type="NCBI Taxonomy" id="673521"/>
    <lineage>
        <taxon>Bacteria</taxon>
        <taxon>Bacillati</taxon>
        <taxon>Actinomycetota</taxon>
        <taxon>Actinomycetes</taxon>
        <taxon>Geodermatophilales</taxon>
        <taxon>Geodermatophilaceae</taxon>
        <taxon>Trujillonella</taxon>
    </lineage>
</organism>
<accession>A0A1H8WEH8</accession>
<feature type="domain" description="Malonyl-CoA:ACP transacylase (MAT)" evidence="6">
    <location>
        <begin position="10"/>
        <end position="326"/>
    </location>
</feature>
<dbReference type="PANTHER" id="PTHR42681">
    <property type="entry name" value="MALONYL-COA-ACYL CARRIER PROTEIN TRANSACYLASE, MITOCHONDRIAL"/>
    <property type="match status" value="1"/>
</dbReference>
<feature type="compositionally biased region" description="Low complexity" evidence="5">
    <location>
        <begin position="312"/>
        <end position="326"/>
    </location>
</feature>
<proteinExistence type="predicted"/>
<evidence type="ECO:0000313" key="8">
    <source>
        <dbReference type="Proteomes" id="UP000198960"/>
    </source>
</evidence>
<dbReference type="InterPro" id="IPR050858">
    <property type="entry name" value="Mal-CoA-ACP_Trans/PKS_FabD"/>
</dbReference>
<sequence length="326" mass="33035">MSSVPGVAVVLPGEGGALPGLADPWLLDPVAAEVVARASAVAGRDLARWWREPLALPDREAADLEVVVTGVAAWRSLTARGLRPVAVAGHGVGEYAALVAAGALDLEQVVELVRWRADLMALAPRPSRAGMAAVVGDGAAEVARAVVARSGGGTLAVACYDGPAQAVLCGEREELARARWGVLAAGLDLVRLPGRPACHGPLARPVAEHLAAALAELTWSVPAVPVVPNADPVPSQDPERLAQSLADHLTAPVRWEETSRALVSAGAVEVLEVGGAPVLGPLVRQVHPRLPVRLVTGPASPLTAPAPPAAAPAPALAGTAPVRGGT</sequence>
<name>A0A1H8WEH8_9ACTN</name>
<dbReference type="GO" id="GO:0006633">
    <property type="term" value="P:fatty acid biosynthetic process"/>
    <property type="evidence" value="ECO:0007669"/>
    <property type="project" value="TreeGrafter"/>
</dbReference>
<dbReference type="STRING" id="673521.SAMN05660991_04329"/>
<dbReference type="InterPro" id="IPR016035">
    <property type="entry name" value="Acyl_Trfase/lysoPLipase"/>
</dbReference>
<dbReference type="OrthoDB" id="3248271at2"/>
<dbReference type="SUPFAM" id="SSF52151">
    <property type="entry name" value="FabD/lysophospholipase-like"/>
    <property type="match status" value="1"/>
</dbReference>
<dbReference type="SMART" id="SM00827">
    <property type="entry name" value="PKS_AT"/>
    <property type="match status" value="1"/>
</dbReference>
<dbReference type="AlphaFoldDB" id="A0A1H8WEH8"/>
<dbReference type="EC" id="2.3.1.39" evidence="1"/>